<evidence type="ECO:0000313" key="5">
    <source>
        <dbReference type="Proteomes" id="UP001160390"/>
    </source>
</evidence>
<organism evidence="4 5">
    <name type="scientific">Clonostachys chloroleuca</name>
    <dbReference type="NCBI Taxonomy" id="1926264"/>
    <lineage>
        <taxon>Eukaryota</taxon>
        <taxon>Fungi</taxon>
        <taxon>Dikarya</taxon>
        <taxon>Ascomycota</taxon>
        <taxon>Pezizomycotina</taxon>
        <taxon>Sordariomycetes</taxon>
        <taxon>Hypocreomycetidae</taxon>
        <taxon>Hypocreales</taxon>
        <taxon>Bionectriaceae</taxon>
        <taxon>Clonostachys</taxon>
    </lineage>
</organism>
<feature type="region of interest" description="Disordered" evidence="2">
    <location>
        <begin position="417"/>
        <end position="436"/>
    </location>
</feature>
<feature type="domain" description="Xylanolytic transcriptional activator regulatory" evidence="3">
    <location>
        <begin position="157"/>
        <end position="231"/>
    </location>
</feature>
<dbReference type="GO" id="GO:0003677">
    <property type="term" value="F:DNA binding"/>
    <property type="evidence" value="ECO:0007669"/>
    <property type="project" value="InterPro"/>
</dbReference>
<dbReference type="EMBL" id="CABFNP030000902">
    <property type="protein sequence ID" value="CAI6088966.1"/>
    <property type="molecule type" value="Genomic_DNA"/>
</dbReference>
<dbReference type="InterPro" id="IPR050987">
    <property type="entry name" value="AtrR-like"/>
</dbReference>
<name>A0AA35PZY4_9HYPO</name>
<dbReference type="PANTHER" id="PTHR46910:SF25">
    <property type="entry name" value="ABC-TRANSPORTER-REGULATING TRANSCRIPTION FACTOR"/>
    <property type="match status" value="1"/>
</dbReference>
<sequence>MSDFLVSARRLSKAVMQGERLGQKAGSTRTPEPSYEVAMGWPKAYFDSCLDSIFGIIHRDDFEKRLRDHFQTNPDSRSDASWYALRNTIYASGCRVSLCVDSGPESFSRSRAQSWKYFENALSVHTELLYVSPDITSIQALTLMAFHAEALGTPALEFMLVSSATRLAQAKGLHMRGSQFSKDHRTDALSKQCLWWIIYACEKHLAYRSGIPSAIDDDFMTCLVPTELRRASGTTMEFVKQTISLARLSSSNTKRLSAAKTMRDSPDVLLTTVHDLDHKLKMWREGLDPTFQKQPPSRTHRLPQSTQVAHMLYLHHSYHALLIAVHGVFCYPWNRPDLQSNEKPEIMAQVQRSTEVVAESSRQIIIAAHFLFFSCGVDQHVLVGHFGYVEFLSSSKLDLSFPREVASYARNLVKKAKEENDNTASTSQSLNVQSSLSAQDPISTADVRIFHPSHEVLDSHKFISQMSGFDPVLGLEDWCTFLPSIPPLDLFEEPFPGEHGQSLGSAL</sequence>
<dbReference type="AlphaFoldDB" id="A0AA35PZY4"/>
<dbReference type="GO" id="GO:0008270">
    <property type="term" value="F:zinc ion binding"/>
    <property type="evidence" value="ECO:0007669"/>
    <property type="project" value="InterPro"/>
</dbReference>
<keyword evidence="5" id="KW-1185">Reference proteome</keyword>
<dbReference type="CDD" id="cd12148">
    <property type="entry name" value="fungal_TF_MHR"/>
    <property type="match status" value="1"/>
</dbReference>
<accession>A0AA35PZY4</accession>
<keyword evidence="1" id="KW-0539">Nucleus</keyword>
<evidence type="ECO:0000256" key="2">
    <source>
        <dbReference type="SAM" id="MobiDB-lite"/>
    </source>
</evidence>
<dbReference type="SMART" id="SM00906">
    <property type="entry name" value="Fungal_trans"/>
    <property type="match status" value="1"/>
</dbReference>
<protein>
    <recommendedName>
        <fullName evidence="3">Xylanolytic transcriptional activator regulatory domain-containing protein</fullName>
    </recommendedName>
</protein>
<dbReference type="GO" id="GO:0003700">
    <property type="term" value="F:DNA-binding transcription factor activity"/>
    <property type="evidence" value="ECO:0007669"/>
    <property type="project" value="InterPro"/>
</dbReference>
<dbReference type="Proteomes" id="UP001160390">
    <property type="component" value="Unassembled WGS sequence"/>
</dbReference>
<evidence type="ECO:0000259" key="3">
    <source>
        <dbReference type="SMART" id="SM00906"/>
    </source>
</evidence>
<dbReference type="GO" id="GO:0006351">
    <property type="term" value="P:DNA-templated transcription"/>
    <property type="evidence" value="ECO:0007669"/>
    <property type="project" value="InterPro"/>
</dbReference>
<reference evidence="4" key="1">
    <citation type="submission" date="2023-01" db="EMBL/GenBank/DDBJ databases">
        <authorList>
            <person name="Piombo E."/>
        </authorList>
    </citation>
    <scope>NUCLEOTIDE SEQUENCE</scope>
</reference>
<dbReference type="InterPro" id="IPR007219">
    <property type="entry name" value="XnlR_reg_dom"/>
</dbReference>
<evidence type="ECO:0000313" key="4">
    <source>
        <dbReference type="EMBL" id="CAI6088966.1"/>
    </source>
</evidence>
<gene>
    <name evidence="4" type="ORF">CCHLO57077_00013756</name>
</gene>
<dbReference type="Pfam" id="PF04082">
    <property type="entry name" value="Fungal_trans"/>
    <property type="match status" value="1"/>
</dbReference>
<proteinExistence type="predicted"/>
<dbReference type="PANTHER" id="PTHR46910">
    <property type="entry name" value="TRANSCRIPTION FACTOR PDR1"/>
    <property type="match status" value="1"/>
</dbReference>
<feature type="compositionally biased region" description="Polar residues" evidence="2">
    <location>
        <begin position="422"/>
        <end position="436"/>
    </location>
</feature>
<comment type="caution">
    <text evidence="4">The sequence shown here is derived from an EMBL/GenBank/DDBJ whole genome shotgun (WGS) entry which is preliminary data.</text>
</comment>
<evidence type="ECO:0000256" key="1">
    <source>
        <dbReference type="ARBA" id="ARBA00023242"/>
    </source>
</evidence>